<dbReference type="EMBL" id="FNOY01000021">
    <property type="protein sequence ID" value="SDY17582.1"/>
    <property type="molecule type" value="Genomic_DNA"/>
</dbReference>
<sequence length="91" mass="10532">MSYSRLTRIVRNSTIWRKHECPVLSYVTECPAEQAIADWRFCYLQMQDIALCQDSNKVISPVYFGIILLLLVHSPSGDFLRKNLNSKVVKI</sequence>
<organism evidence="1 2">
    <name type="scientific">Nitrosomonas halophila</name>
    <dbReference type="NCBI Taxonomy" id="44576"/>
    <lineage>
        <taxon>Bacteria</taxon>
        <taxon>Pseudomonadati</taxon>
        <taxon>Pseudomonadota</taxon>
        <taxon>Betaproteobacteria</taxon>
        <taxon>Nitrosomonadales</taxon>
        <taxon>Nitrosomonadaceae</taxon>
        <taxon>Nitrosomonas</taxon>
    </lineage>
</organism>
<dbReference type="STRING" id="44576.SAMN05421881_102124"/>
<dbReference type="Proteomes" id="UP000198640">
    <property type="component" value="Unassembled WGS sequence"/>
</dbReference>
<reference evidence="1 2" key="1">
    <citation type="submission" date="2016-10" db="EMBL/GenBank/DDBJ databases">
        <authorList>
            <person name="de Groot N.N."/>
        </authorList>
    </citation>
    <scope>NUCLEOTIDE SEQUENCE [LARGE SCALE GENOMIC DNA]</scope>
    <source>
        <strain evidence="1 2">Nm1</strain>
    </source>
</reference>
<dbReference type="AlphaFoldDB" id="A0A1H3HQ76"/>
<proteinExistence type="predicted"/>
<accession>A0A1H3HQ76</accession>
<protein>
    <submittedName>
        <fullName evidence="1">Uncharacterized protein</fullName>
    </submittedName>
</protein>
<gene>
    <name evidence="1" type="ORF">SAMN05421881_102124</name>
</gene>
<evidence type="ECO:0000313" key="2">
    <source>
        <dbReference type="Proteomes" id="UP000198640"/>
    </source>
</evidence>
<name>A0A1H3HQ76_9PROT</name>
<evidence type="ECO:0000313" key="1">
    <source>
        <dbReference type="EMBL" id="SDY17582.1"/>
    </source>
</evidence>
<keyword evidence="2" id="KW-1185">Reference proteome</keyword>